<dbReference type="OrthoDB" id="1143847at2"/>
<dbReference type="SUPFAM" id="SSF158682">
    <property type="entry name" value="TerB-like"/>
    <property type="match status" value="2"/>
</dbReference>
<organism evidence="1 2">
    <name type="scientific">Flavobacterium cheongpyeongense</name>
    <dbReference type="NCBI Taxonomy" id="2212651"/>
    <lineage>
        <taxon>Bacteria</taxon>
        <taxon>Pseudomonadati</taxon>
        <taxon>Bacteroidota</taxon>
        <taxon>Flavobacteriia</taxon>
        <taxon>Flavobacteriales</taxon>
        <taxon>Flavobacteriaceae</taxon>
        <taxon>Flavobacterium</taxon>
    </lineage>
</organism>
<protein>
    <submittedName>
        <fullName evidence="1">Excinuclease ABC subunit B</fullName>
    </submittedName>
</protein>
<accession>A0A2V4BW76</accession>
<comment type="caution">
    <text evidence="1">The sequence shown here is derived from an EMBL/GenBank/DDBJ whole genome shotgun (WGS) entry which is preliminary data.</text>
</comment>
<gene>
    <name evidence="1" type="ORF">DMB65_02220</name>
</gene>
<evidence type="ECO:0000313" key="2">
    <source>
        <dbReference type="Proteomes" id="UP000247903"/>
    </source>
</evidence>
<reference evidence="1 2" key="1">
    <citation type="submission" date="2018-05" db="EMBL/GenBank/DDBJ databases">
        <title>Flavobacterium sp. strain IMCC34759, incomplete genome.</title>
        <authorList>
            <person name="Joung Y."/>
            <person name="Cho J."/>
        </authorList>
    </citation>
    <scope>NUCLEOTIDE SEQUENCE [LARGE SCALE GENOMIC DNA]</scope>
    <source>
        <strain evidence="1 2">IMCC34759</strain>
    </source>
</reference>
<sequence length="133" mass="15522">MKSFEEKRNLLLEMIAFSTIDGQLHRREYNFLLLIAQELNINKDVFNDLFHQELPQTPLKSEFERIQQFYRLALLMHSDGTLHAKEEEAIQQISLNMGLNPVATNRILKIMKSGSSPIISPDRILSIFQEQHN</sequence>
<keyword evidence="2" id="KW-1185">Reference proteome</keyword>
<dbReference type="InterPro" id="IPR029024">
    <property type="entry name" value="TerB-like"/>
</dbReference>
<dbReference type="AlphaFoldDB" id="A0A2V4BW76"/>
<dbReference type="Gene3D" id="1.10.3680.10">
    <property type="entry name" value="TerB-like"/>
    <property type="match status" value="2"/>
</dbReference>
<evidence type="ECO:0000313" key="1">
    <source>
        <dbReference type="EMBL" id="PXY42882.1"/>
    </source>
</evidence>
<dbReference type="RefSeq" id="WP_110305056.1">
    <property type="nucleotide sequence ID" value="NZ_QJHK01000001.1"/>
</dbReference>
<dbReference type="Proteomes" id="UP000247903">
    <property type="component" value="Unassembled WGS sequence"/>
</dbReference>
<dbReference type="EMBL" id="QJHK01000001">
    <property type="protein sequence ID" value="PXY42882.1"/>
    <property type="molecule type" value="Genomic_DNA"/>
</dbReference>
<name>A0A2V4BW76_9FLAO</name>
<proteinExistence type="predicted"/>